<evidence type="ECO:0000313" key="3">
    <source>
        <dbReference type="Proteomes" id="UP000265520"/>
    </source>
</evidence>
<dbReference type="Proteomes" id="UP000265520">
    <property type="component" value="Unassembled WGS sequence"/>
</dbReference>
<name>A0A392SAT9_9FABA</name>
<keyword evidence="3" id="KW-1185">Reference proteome</keyword>
<reference evidence="2 3" key="1">
    <citation type="journal article" date="2018" name="Front. Plant Sci.">
        <title>Red Clover (Trifolium pratense) and Zigzag Clover (T. medium) - A Picture of Genomic Similarities and Differences.</title>
        <authorList>
            <person name="Dluhosova J."/>
            <person name="Istvanek J."/>
            <person name="Nedelnik J."/>
            <person name="Repkova J."/>
        </authorList>
    </citation>
    <scope>NUCLEOTIDE SEQUENCE [LARGE SCALE GENOMIC DNA]</scope>
    <source>
        <strain evidence="3">cv. 10/8</strain>
        <tissue evidence="2">Leaf</tissue>
    </source>
</reference>
<dbReference type="EMBL" id="LXQA010346009">
    <property type="protein sequence ID" value="MCI45582.1"/>
    <property type="molecule type" value="Genomic_DNA"/>
</dbReference>
<evidence type="ECO:0000256" key="1">
    <source>
        <dbReference type="SAM" id="MobiDB-lite"/>
    </source>
</evidence>
<protein>
    <submittedName>
        <fullName evidence="2">Uncharacterized protein</fullName>
    </submittedName>
</protein>
<sequence length="46" mass="5025">VGLSKRADAPGQRAWTTEGTPSTSAHLKLKEYGEFPLKLRAETLPD</sequence>
<feature type="compositionally biased region" description="Polar residues" evidence="1">
    <location>
        <begin position="14"/>
        <end position="25"/>
    </location>
</feature>
<organism evidence="2 3">
    <name type="scientific">Trifolium medium</name>
    <dbReference type="NCBI Taxonomy" id="97028"/>
    <lineage>
        <taxon>Eukaryota</taxon>
        <taxon>Viridiplantae</taxon>
        <taxon>Streptophyta</taxon>
        <taxon>Embryophyta</taxon>
        <taxon>Tracheophyta</taxon>
        <taxon>Spermatophyta</taxon>
        <taxon>Magnoliopsida</taxon>
        <taxon>eudicotyledons</taxon>
        <taxon>Gunneridae</taxon>
        <taxon>Pentapetalae</taxon>
        <taxon>rosids</taxon>
        <taxon>fabids</taxon>
        <taxon>Fabales</taxon>
        <taxon>Fabaceae</taxon>
        <taxon>Papilionoideae</taxon>
        <taxon>50 kb inversion clade</taxon>
        <taxon>NPAAA clade</taxon>
        <taxon>Hologalegina</taxon>
        <taxon>IRL clade</taxon>
        <taxon>Trifolieae</taxon>
        <taxon>Trifolium</taxon>
    </lineage>
</organism>
<feature type="region of interest" description="Disordered" evidence="1">
    <location>
        <begin position="1"/>
        <end position="27"/>
    </location>
</feature>
<evidence type="ECO:0000313" key="2">
    <source>
        <dbReference type="EMBL" id="MCI45582.1"/>
    </source>
</evidence>
<comment type="caution">
    <text evidence="2">The sequence shown here is derived from an EMBL/GenBank/DDBJ whole genome shotgun (WGS) entry which is preliminary data.</text>
</comment>
<accession>A0A392SAT9</accession>
<dbReference type="AlphaFoldDB" id="A0A392SAT9"/>
<feature type="non-terminal residue" evidence="2">
    <location>
        <position position="1"/>
    </location>
</feature>
<proteinExistence type="predicted"/>